<feature type="region of interest" description="Disordered" evidence="1">
    <location>
        <begin position="137"/>
        <end position="177"/>
    </location>
</feature>
<feature type="compositionally biased region" description="Low complexity" evidence="1">
    <location>
        <begin position="89"/>
        <end position="101"/>
    </location>
</feature>
<dbReference type="EMBL" id="JH717909">
    <property type="protein sequence ID" value="EWZ30593.1"/>
    <property type="molecule type" value="Genomic_DNA"/>
</dbReference>
<dbReference type="VEuPathDB" id="FungiDB:FOZG_16066"/>
<evidence type="ECO:0000256" key="1">
    <source>
        <dbReference type="SAM" id="MobiDB-lite"/>
    </source>
</evidence>
<feature type="compositionally biased region" description="Basic residues" evidence="1">
    <location>
        <begin position="53"/>
        <end position="67"/>
    </location>
</feature>
<accession>W9JMH2</accession>
<dbReference type="HOGENOM" id="CLU_1001295_0_0_1"/>
<feature type="region of interest" description="Disordered" evidence="1">
    <location>
        <begin position="46"/>
        <end position="110"/>
    </location>
</feature>
<protein>
    <submittedName>
        <fullName evidence="2">Uncharacterized protein</fullName>
    </submittedName>
</protein>
<feature type="compositionally biased region" description="Basic and acidic residues" evidence="1">
    <location>
        <begin position="157"/>
        <end position="168"/>
    </location>
</feature>
<sequence>MEASPITVAVVHTPYWNISDVAFLRDGPHNVLVPALLYLRASDIETTRSSPRSSHRPGERKRKRPHSSHGDSSEQPVHQSSRDSEAELSNSSPCSVGSDDSSCQHDRDPSNILHKLNMTEHERLLLHDLENEIRQDEYYGSARSTPSFTPASKRRRHDGEALRVREQQSPEEEKDEYERWYHNSVHNRLNNPRGSPIAVRGAHLKSVTLIIDDVQEEHQTRALPRQDCKKDWVDFAELEGPNLEGDETTIHPNDIQDSQFIRLQWLKERKRNSQNKQRLMRGVMFFYRRPGFK</sequence>
<proteinExistence type="predicted"/>
<organism evidence="2">
    <name type="scientific">Fusarium oxysporum Fo47</name>
    <dbReference type="NCBI Taxonomy" id="660027"/>
    <lineage>
        <taxon>Eukaryota</taxon>
        <taxon>Fungi</taxon>
        <taxon>Dikarya</taxon>
        <taxon>Ascomycota</taxon>
        <taxon>Pezizomycotina</taxon>
        <taxon>Sordariomycetes</taxon>
        <taxon>Hypocreomycetidae</taxon>
        <taxon>Hypocreales</taxon>
        <taxon>Nectriaceae</taxon>
        <taxon>Fusarium</taxon>
        <taxon>Fusarium oxysporum species complex</taxon>
    </lineage>
</organism>
<dbReference type="Proteomes" id="UP000030766">
    <property type="component" value="Unassembled WGS sequence"/>
</dbReference>
<gene>
    <name evidence="2" type="ORF">FOZG_16066</name>
</gene>
<dbReference type="AlphaFoldDB" id="W9JMH2"/>
<reference evidence="2" key="2">
    <citation type="submission" date="2012-06" db="EMBL/GenBank/DDBJ databases">
        <title>Annotation of the Genome Sequence of Fusarium oxysporum Fo47.</title>
        <authorList>
            <consortium name="The Broad Institute Genomics Platform"/>
            <person name="Ma L.-J."/>
            <person name="Corby-Kistler H."/>
            <person name="Broz K."/>
            <person name="Gale L.R."/>
            <person name="Jonkers W."/>
            <person name="O'Donnell K."/>
            <person name="Ploetz R."/>
            <person name="Steinberg C."/>
            <person name="Schwartz D.C."/>
            <person name="VanEtten H."/>
            <person name="Zhou S."/>
            <person name="Young S.K."/>
            <person name="Zeng Q."/>
            <person name="Gargeya S."/>
            <person name="Fitzgerald M."/>
            <person name="Abouelleil A."/>
            <person name="Alvarado L."/>
            <person name="Chapman S.B."/>
            <person name="Gainer-Dewar J."/>
            <person name="Goldberg J."/>
            <person name="Griggs A."/>
            <person name="Gujja S."/>
            <person name="Hansen M."/>
            <person name="Howarth C."/>
            <person name="Imamovic A."/>
            <person name="Ireland A."/>
            <person name="Larimer J."/>
            <person name="McCowan C."/>
            <person name="Murphy C."/>
            <person name="Pearson M."/>
            <person name="Poon T.W."/>
            <person name="Priest M."/>
            <person name="Roberts A."/>
            <person name="Saif S."/>
            <person name="Shea T."/>
            <person name="Sykes S."/>
            <person name="Wortman J."/>
            <person name="Nusbaum C."/>
            <person name="Birren B."/>
        </authorList>
    </citation>
    <scope>NUCLEOTIDE SEQUENCE</scope>
    <source>
        <strain evidence="2">Fo47</strain>
    </source>
</reference>
<name>W9JMH2_FUSOX</name>
<reference evidence="2" key="1">
    <citation type="submission" date="2011-06" db="EMBL/GenBank/DDBJ databases">
        <title>The Genome Sequence of Fusarium oxysporum Fo47.</title>
        <authorList>
            <consortium name="The Broad Institute Genome Sequencing Platform"/>
            <person name="Ma L.-J."/>
            <person name="Gale L.R."/>
            <person name="Schwartz D.C."/>
            <person name="Zhou S."/>
            <person name="Corby-Kistler H."/>
            <person name="Young S.K."/>
            <person name="Zeng Q."/>
            <person name="Gargeya S."/>
            <person name="Fitzgerald M."/>
            <person name="Haas B."/>
            <person name="Abouelleil A."/>
            <person name="Alvarado L."/>
            <person name="Arachchi H.M."/>
            <person name="Berlin A."/>
            <person name="Brown A."/>
            <person name="Chapman S.B."/>
            <person name="Chen Z."/>
            <person name="Dunbar C."/>
            <person name="Freedman E."/>
            <person name="Gearin G."/>
            <person name="Gellesch M."/>
            <person name="Goldberg J."/>
            <person name="Griggs A."/>
            <person name="Gujja S."/>
            <person name="Heiman D."/>
            <person name="Howarth C."/>
            <person name="Larson L."/>
            <person name="Lui A."/>
            <person name="MacDonald P.J.P."/>
            <person name="Mehta T."/>
            <person name="Montmayeur A."/>
            <person name="Murphy C."/>
            <person name="Neiman D."/>
            <person name="Pearson M."/>
            <person name="Priest M."/>
            <person name="Roberts A."/>
            <person name="Saif S."/>
            <person name="Shea T."/>
            <person name="Shenoy N."/>
            <person name="Sisk P."/>
            <person name="Stolte C."/>
            <person name="Sykes S."/>
            <person name="Wortman J."/>
            <person name="Nusbaum C."/>
            <person name="Birren B."/>
        </authorList>
    </citation>
    <scope>NUCLEOTIDE SEQUENCE [LARGE SCALE GENOMIC DNA]</scope>
    <source>
        <strain evidence="2">Fo47</strain>
    </source>
</reference>
<evidence type="ECO:0000313" key="2">
    <source>
        <dbReference type="EMBL" id="EWZ30593.1"/>
    </source>
</evidence>